<dbReference type="AlphaFoldDB" id="A0A7G7BVR9"/>
<evidence type="ECO:0000313" key="1">
    <source>
        <dbReference type="EMBL" id="QNE79434.1"/>
    </source>
</evidence>
<reference evidence="2" key="1">
    <citation type="submission" date="2019-10" db="EMBL/GenBank/DDBJ databases">
        <title>Antimicrobial potential of Antarctic Bacteria.</title>
        <authorList>
            <person name="Benaud N."/>
            <person name="Edwards R.J."/>
            <person name="Ferrari B.C."/>
        </authorList>
    </citation>
    <scope>NUCLEOTIDE SEQUENCE [LARGE SCALE GENOMIC DNA]</scope>
    <source>
        <strain evidence="2">NBSH44</strain>
    </source>
</reference>
<sequence length="62" mass="6711">MRALGGTWDTRRAVTALRDAGHGDGDQRQQEKRTCRALRDLAATGVIATGVADSDICRLAER</sequence>
<dbReference type="KEGG" id="sfiy:F0344_25675"/>
<keyword evidence="2" id="KW-1185">Reference proteome</keyword>
<protein>
    <submittedName>
        <fullName evidence="1">Uncharacterized protein</fullName>
    </submittedName>
</protein>
<dbReference type="Proteomes" id="UP000515307">
    <property type="component" value="Chromosome"/>
</dbReference>
<accession>A0A7G7BVR9</accession>
<gene>
    <name evidence="1" type="ORF">F0344_25675</name>
</gene>
<dbReference type="EMBL" id="CP045702">
    <property type="protein sequence ID" value="QNE79434.1"/>
    <property type="molecule type" value="Genomic_DNA"/>
</dbReference>
<proteinExistence type="predicted"/>
<name>A0A7G7BVR9_9ACTN</name>
<organism evidence="1 2">
    <name type="scientific">Streptomyces finlayi</name>
    <dbReference type="NCBI Taxonomy" id="67296"/>
    <lineage>
        <taxon>Bacteria</taxon>
        <taxon>Bacillati</taxon>
        <taxon>Actinomycetota</taxon>
        <taxon>Actinomycetes</taxon>
        <taxon>Kitasatosporales</taxon>
        <taxon>Streptomycetaceae</taxon>
        <taxon>Streptomyces</taxon>
    </lineage>
</organism>
<evidence type="ECO:0000313" key="2">
    <source>
        <dbReference type="Proteomes" id="UP000515307"/>
    </source>
</evidence>